<feature type="compositionally biased region" description="Polar residues" evidence="2">
    <location>
        <begin position="689"/>
        <end position="712"/>
    </location>
</feature>
<gene>
    <name evidence="3" type="ORF">M408DRAFT_328723</name>
</gene>
<feature type="compositionally biased region" description="Pro residues" evidence="2">
    <location>
        <begin position="841"/>
        <end position="853"/>
    </location>
</feature>
<dbReference type="Proteomes" id="UP000054097">
    <property type="component" value="Unassembled WGS sequence"/>
</dbReference>
<sequence length="980" mass="105980">MDHERLHLVAAAPVNRKPAPAPAAAHKKRRSHSRGNSITNFDQILSHPSSSSIPSPPLSRSSSHRRRSSVSTRRESAEIMGASLPDDAANAAGIIDSNKVDMHLRALFALEGRSTSPLAPTFGFTKVELPDFGADPPVVEKKPAAAVTDLTSLPSKPSFNANNSLAGKRDSFGKLLTPAFNSKKELQTLLEEDEGEGDEQSSDSGSPVVPVPAPRHRPRSLNLRSSYLRLSASLPTPSPTPSVRTPKLKSLTLASSTVVTTSPPRNPSKRSSALVVTHSSPLLSAAEVELVHRHSSISYRHSEATTTASLLGLPTNLPKPQQQQQTLTPSPSPTLDKHRRSLSPTELLAQSAYFSQSHASFLARIAELEAALARSTATPSPAPTEPSEELLEMLADLKAERDLLKRSLDDLITRYNDQEKQINALGRRLDNEKRDGWVSKEKLARAETEKRAVVKENESLNEELASLKLQLQAARTQAQAEKDARLKTERELYDALEVQKAPSSPYPYPTSYSRMQNSIDQSECQPAQAFSKDDEDSDASFHSRSVSSVSYGFSSRQPSSINTPDDSQRDLASGWSFAKATKRVKPKPVVDNFFTCLDDSDSGLQAESSVGIPSLKSDSSPGVFSIGFGFSADEDEDSTFNFGQPASPSPFPRSDESDDELPVKSVEPVPFIDDDDAAFSFATPDEFLSSPTPSLSQVLTAANTPMNRSITHSPPPAMPNFSDPTTPRPRHKARDSMHLRRRSRNDRQSVDLSGTFSPFTVEKASSVPRSAPPSDSSFTFARSPSPPVRQPTLLDIAIPSGSIGSSLPSFDLDVLSPPPVRKPTSPTTAKKDEGGTRRPRMTPPVFVPSPPPRSSSTTSSTGSRTRVSISRSSGSRRLDQQQQQEQHSPPTPPPSTPSRSPLTNLSFAALTSLFPASWTSPRSSLSASSPGSPVGRDSLDRAYVSRERQLNRLRSESMGGTRSRSQSSERGQIPAGAFAL</sequence>
<feature type="compositionally biased region" description="Acidic residues" evidence="2">
    <location>
        <begin position="190"/>
        <end position="201"/>
    </location>
</feature>
<feature type="compositionally biased region" description="Low complexity" evidence="2">
    <location>
        <begin position="44"/>
        <end position="61"/>
    </location>
</feature>
<organism evidence="3 4">
    <name type="scientific">Serendipita vermifera MAFF 305830</name>
    <dbReference type="NCBI Taxonomy" id="933852"/>
    <lineage>
        <taxon>Eukaryota</taxon>
        <taxon>Fungi</taxon>
        <taxon>Dikarya</taxon>
        <taxon>Basidiomycota</taxon>
        <taxon>Agaricomycotina</taxon>
        <taxon>Agaricomycetes</taxon>
        <taxon>Sebacinales</taxon>
        <taxon>Serendipitaceae</taxon>
        <taxon>Serendipita</taxon>
    </lineage>
</organism>
<feature type="region of interest" description="Disordered" evidence="2">
    <location>
        <begin position="683"/>
        <end position="980"/>
    </location>
</feature>
<dbReference type="HOGENOM" id="CLU_303681_0_0_1"/>
<feature type="compositionally biased region" description="Polar residues" evidence="2">
    <location>
        <begin position="34"/>
        <end position="43"/>
    </location>
</feature>
<feature type="coiled-coil region" evidence="1">
    <location>
        <begin position="387"/>
        <end position="491"/>
    </location>
</feature>
<evidence type="ECO:0000256" key="2">
    <source>
        <dbReference type="SAM" id="MobiDB-lite"/>
    </source>
</evidence>
<evidence type="ECO:0000313" key="4">
    <source>
        <dbReference type="Proteomes" id="UP000054097"/>
    </source>
</evidence>
<keyword evidence="4" id="KW-1185">Reference proteome</keyword>
<feature type="compositionally biased region" description="Low complexity" evidence="2">
    <location>
        <begin position="10"/>
        <end position="24"/>
    </location>
</feature>
<dbReference type="AlphaFoldDB" id="A0A0C3AY36"/>
<feature type="region of interest" description="Disordered" evidence="2">
    <location>
        <begin position="311"/>
        <end position="340"/>
    </location>
</feature>
<feature type="compositionally biased region" description="Low complexity" evidence="2">
    <location>
        <begin position="915"/>
        <end position="933"/>
    </location>
</feature>
<reference evidence="3 4" key="1">
    <citation type="submission" date="2014-04" db="EMBL/GenBank/DDBJ databases">
        <authorList>
            <consortium name="DOE Joint Genome Institute"/>
            <person name="Kuo A."/>
            <person name="Zuccaro A."/>
            <person name="Kohler A."/>
            <person name="Nagy L.G."/>
            <person name="Floudas D."/>
            <person name="Copeland A."/>
            <person name="Barry K.W."/>
            <person name="Cichocki N."/>
            <person name="Veneault-Fourrey C."/>
            <person name="LaButti K."/>
            <person name="Lindquist E.A."/>
            <person name="Lipzen A."/>
            <person name="Lundell T."/>
            <person name="Morin E."/>
            <person name="Murat C."/>
            <person name="Sun H."/>
            <person name="Tunlid A."/>
            <person name="Henrissat B."/>
            <person name="Grigoriev I.V."/>
            <person name="Hibbett D.S."/>
            <person name="Martin F."/>
            <person name="Nordberg H.P."/>
            <person name="Cantor M.N."/>
            <person name="Hua S.X."/>
        </authorList>
    </citation>
    <scope>NUCLEOTIDE SEQUENCE [LARGE SCALE GENOMIC DNA]</scope>
    <source>
        <strain evidence="3 4">MAFF 305830</strain>
    </source>
</reference>
<feature type="compositionally biased region" description="Low complexity" evidence="2">
    <location>
        <begin position="897"/>
        <end position="906"/>
    </location>
</feature>
<feature type="compositionally biased region" description="Low complexity" evidence="2">
    <location>
        <begin position="798"/>
        <end position="809"/>
    </location>
</feature>
<feature type="compositionally biased region" description="Low complexity" evidence="2">
    <location>
        <begin position="854"/>
        <end position="888"/>
    </location>
</feature>
<protein>
    <submittedName>
        <fullName evidence="3">Uncharacterized protein</fullName>
    </submittedName>
</protein>
<keyword evidence="1" id="KW-0175">Coiled coil</keyword>
<dbReference type="STRING" id="933852.A0A0C3AY36"/>
<accession>A0A0C3AY36</accession>
<feature type="compositionally biased region" description="Basic residues" evidence="2">
    <location>
        <begin position="728"/>
        <end position="744"/>
    </location>
</feature>
<feature type="region of interest" description="Disordered" evidence="2">
    <location>
        <begin position="1"/>
        <end position="82"/>
    </location>
</feature>
<feature type="compositionally biased region" description="Basic and acidic residues" evidence="2">
    <location>
        <begin position="937"/>
        <end position="955"/>
    </location>
</feature>
<feature type="region of interest" description="Disordered" evidence="2">
    <location>
        <begin position="190"/>
        <end position="221"/>
    </location>
</feature>
<proteinExistence type="predicted"/>
<evidence type="ECO:0000313" key="3">
    <source>
        <dbReference type="EMBL" id="KIM29460.1"/>
    </source>
</evidence>
<feature type="compositionally biased region" description="Low complexity" evidence="2">
    <location>
        <begin position="540"/>
        <end position="556"/>
    </location>
</feature>
<name>A0A0C3AY36_SERVB</name>
<feature type="compositionally biased region" description="Polar residues" evidence="2">
    <location>
        <begin position="514"/>
        <end position="525"/>
    </location>
</feature>
<feature type="region of interest" description="Disordered" evidence="2">
    <location>
        <begin position="496"/>
        <end position="570"/>
    </location>
</feature>
<feature type="compositionally biased region" description="Low complexity" evidence="2">
    <location>
        <begin position="313"/>
        <end position="329"/>
    </location>
</feature>
<feature type="compositionally biased region" description="Polar residues" evidence="2">
    <location>
        <begin position="773"/>
        <end position="782"/>
    </location>
</feature>
<feature type="region of interest" description="Disordered" evidence="2">
    <location>
        <begin position="635"/>
        <end position="663"/>
    </location>
</feature>
<dbReference type="EMBL" id="KN824288">
    <property type="protein sequence ID" value="KIM29460.1"/>
    <property type="molecule type" value="Genomic_DNA"/>
</dbReference>
<evidence type="ECO:0000256" key="1">
    <source>
        <dbReference type="SAM" id="Coils"/>
    </source>
</evidence>
<feature type="compositionally biased region" description="Polar residues" evidence="2">
    <location>
        <begin position="958"/>
        <end position="970"/>
    </location>
</feature>
<dbReference type="OrthoDB" id="2528184at2759"/>
<reference evidence="4" key="2">
    <citation type="submission" date="2015-01" db="EMBL/GenBank/DDBJ databases">
        <title>Evolutionary Origins and Diversification of the Mycorrhizal Mutualists.</title>
        <authorList>
            <consortium name="DOE Joint Genome Institute"/>
            <consortium name="Mycorrhizal Genomics Consortium"/>
            <person name="Kohler A."/>
            <person name="Kuo A."/>
            <person name="Nagy L.G."/>
            <person name="Floudas D."/>
            <person name="Copeland A."/>
            <person name="Barry K.W."/>
            <person name="Cichocki N."/>
            <person name="Veneault-Fourrey C."/>
            <person name="LaButti K."/>
            <person name="Lindquist E.A."/>
            <person name="Lipzen A."/>
            <person name="Lundell T."/>
            <person name="Morin E."/>
            <person name="Murat C."/>
            <person name="Riley R."/>
            <person name="Ohm R."/>
            <person name="Sun H."/>
            <person name="Tunlid A."/>
            <person name="Henrissat B."/>
            <person name="Grigoriev I.V."/>
            <person name="Hibbett D.S."/>
            <person name="Martin F."/>
        </authorList>
    </citation>
    <scope>NUCLEOTIDE SEQUENCE [LARGE SCALE GENOMIC DNA]</scope>
    <source>
        <strain evidence="4">MAFF 305830</strain>
    </source>
</reference>